<dbReference type="FunFam" id="3.40.50.720:FF:000084">
    <property type="entry name" value="Short-chain dehydrogenase reductase"/>
    <property type="match status" value="1"/>
</dbReference>
<dbReference type="PRINTS" id="PR00081">
    <property type="entry name" value="GDHRDH"/>
</dbReference>
<dbReference type="InterPro" id="IPR036291">
    <property type="entry name" value="NAD(P)-bd_dom_sf"/>
</dbReference>
<dbReference type="InterPro" id="IPR057326">
    <property type="entry name" value="KR_dom"/>
</dbReference>
<reference evidence="4 5" key="1">
    <citation type="submission" date="2016-10" db="EMBL/GenBank/DDBJ databases">
        <authorList>
            <person name="de Groot N.N."/>
        </authorList>
    </citation>
    <scope>NUCLEOTIDE SEQUENCE [LARGE SCALE GENOMIC DNA]</scope>
    <source>
        <strain evidence="4 5">LMG 24775</strain>
    </source>
</reference>
<accession>A0A1H3TCD7</accession>
<dbReference type="Pfam" id="PF13561">
    <property type="entry name" value="adh_short_C2"/>
    <property type="match status" value="1"/>
</dbReference>
<dbReference type="InterPro" id="IPR002347">
    <property type="entry name" value="SDR_fam"/>
</dbReference>
<dbReference type="SMART" id="SM00822">
    <property type="entry name" value="PKS_KR"/>
    <property type="match status" value="1"/>
</dbReference>
<dbReference type="PANTHER" id="PTHR42760:SF115">
    <property type="entry name" value="3-OXOACYL-[ACYL-CARRIER-PROTEIN] REDUCTASE FABG"/>
    <property type="match status" value="1"/>
</dbReference>
<proteinExistence type="inferred from homology"/>
<feature type="domain" description="Ketoreductase" evidence="3">
    <location>
        <begin position="13"/>
        <end position="191"/>
    </location>
</feature>
<name>A0A1H3TCD7_9BURK</name>
<sequence>MSADSLERDFDGRTALVTGGAGGIGLAIARQLAAGGARVALLDLERQALDVAAASLAEPRPHLALEVDVTRPAGVEQAVATVLEATGRIDILVNSAGVALLEPAGEISEAAWERTLAVNLTAPLLLAQAVAPAMRRQRHGRIINLASQASVVALSRHAAYCASKAGLVGLTRVLALEWASDGITVNAISPTVVDTPLGRQAWAGEAGEAMRALIPTGRFAQPEEVARLAVFLAGTHAGMLTGENIVIDGGYSIQ</sequence>
<protein>
    <submittedName>
        <fullName evidence="4">2-deoxy-D-gluconate 3-dehydrogenase</fullName>
    </submittedName>
</protein>
<dbReference type="SUPFAM" id="SSF51735">
    <property type="entry name" value="NAD(P)-binding Rossmann-fold domains"/>
    <property type="match status" value="1"/>
</dbReference>
<dbReference type="NCBIfam" id="NF005559">
    <property type="entry name" value="PRK07231.1"/>
    <property type="match status" value="1"/>
</dbReference>
<dbReference type="PROSITE" id="PS00061">
    <property type="entry name" value="ADH_SHORT"/>
    <property type="match status" value="1"/>
</dbReference>
<dbReference type="NCBIfam" id="NF005309">
    <property type="entry name" value="PRK06841.1"/>
    <property type="match status" value="1"/>
</dbReference>
<dbReference type="AlphaFoldDB" id="A0A1H3TCD7"/>
<evidence type="ECO:0000256" key="1">
    <source>
        <dbReference type="ARBA" id="ARBA00006484"/>
    </source>
</evidence>
<dbReference type="PRINTS" id="PR00080">
    <property type="entry name" value="SDRFAMILY"/>
</dbReference>
<evidence type="ECO:0000256" key="2">
    <source>
        <dbReference type="ARBA" id="ARBA00023002"/>
    </source>
</evidence>
<keyword evidence="2" id="KW-0560">Oxidoreductase</keyword>
<dbReference type="Gene3D" id="3.40.50.720">
    <property type="entry name" value="NAD(P)-binding Rossmann-like Domain"/>
    <property type="match status" value="1"/>
</dbReference>
<dbReference type="EMBL" id="FNPE01000027">
    <property type="protein sequence ID" value="SDZ47916.1"/>
    <property type="molecule type" value="Genomic_DNA"/>
</dbReference>
<comment type="similarity">
    <text evidence="1">Belongs to the short-chain dehydrogenases/reductases (SDR) family.</text>
</comment>
<dbReference type="CDD" id="cd05233">
    <property type="entry name" value="SDR_c"/>
    <property type="match status" value="1"/>
</dbReference>
<dbReference type="GO" id="GO:0016616">
    <property type="term" value="F:oxidoreductase activity, acting on the CH-OH group of donors, NAD or NADP as acceptor"/>
    <property type="evidence" value="ECO:0007669"/>
    <property type="project" value="UniProtKB-ARBA"/>
</dbReference>
<dbReference type="GeneID" id="94691535"/>
<evidence type="ECO:0000259" key="3">
    <source>
        <dbReference type="SMART" id="SM00822"/>
    </source>
</evidence>
<dbReference type="PANTHER" id="PTHR42760">
    <property type="entry name" value="SHORT-CHAIN DEHYDROGENASES/REDUCTASES FAMILY MEMBER"/>
    <property type="match status" value="1"/>
</dbReference>
<dbReference type="InterPro" id="IPR020904">
    <property type="entry name" value="Sc_DH/Rdtase_CS"/>
</dbReference>
<gene>
    <name evidence="4" type="ORF">SAMN05421547_12751</name>
</gene>
<organism evidence="4 5">
    <name type="scientific">Delftia lacustris</name>
    <dbReference type="NCBI Taxonomy" id="558537"/>
    <lineage>
        <taxon>Bacteria</taxon>
        <taxon>Pseudomonadati</taxon>
        <taxon>Pseudomonadota</taxon>
        <taxon>Betaproteobacteria</taxon>
        <taxon>Burkholderiales</taxon>
        <taxon>Comamonadaceae</taxon>
        <taxon>Delftia</taxon>
    </lineage>
</organism>
<evidence type="ECO:0000313" key="4">
    <source>
        <dbReference type="EMBL" id="SDZ47916.1"/>
    </source>
</evidence>
<dbReference type="Proteomes" id="UP000183417">
    <property type="component" value="Unassembled WGS sequence"/>
</dbReference>
<dbReference type="RefSeq" id="WP_074923489.1">
    <property type="nucleotide sequence ID" value="NZ_CP141274.1"/>
</dbReference>
<evidence type="ECO:0000313" key="5">
    <source>
        <dbReference type="Proteomes" id="UP000183417"/>
    </source>
</evidence>